<accession>A0A062V0U6</accession>
<comment type="caution">
    <text evidence="2">The sequence shown here is derived from an EMBL/GenBank/DDBJ whole genome shotgun (WGS) entry which is preliminary data.</text>
</comment>
<sequence length="139" mass="16088">MSTEFIDTFVEIYNVEAAIAMIFFCGLIIVRVRKIDIGLLKARLFLNNAIIQQAWMYISIGVVFLALNTLMKFMNRVTAIENILNRYYIVELTQVIFLMAFTLSIYNLHLFINSSVKNKSNSTQYSRTEVANIEREKSV</sequence>
<feature type="transmembrane region" description="Helical" evidence="1">
    <location>
        <begin position="44"/>
        <end position="67"/>
    </location>
</feature>
<dbReference type="OrthoDB" id="383380at2157"/>
<dbReference type="RefSeq" id="WP_048093059.1">
    <property type="nucleotide sequence ID" value="NZ_JMIY01000007.1"/>
</dbReference>
<feature type="transmembrane region" description="Helical" evidence="1">
    <location>
        <begin position="12"/>
        <end position="32"/>
    </location>
</feature>
<dbReference type="Proteomes" id="UP000027153">
    <property type="component" value="Unassembled WGS sequence"/>
</dbReference>
<evidence type="ECO:0000313" key="3">
    <source>
        <dbReference type="Proteomes" id="UP000027153"/>
    </source>
</evidence>
<dbReference type="AlphaFoldDB" id="A0A062V0U6"/>
<protein>
    <submittedName>
        <fullName evidence="2">Uncharacterized protein</fullName>
    </submittedName>
</protein>
<keyword evidence="3" id="KW-1185">Reference proteome</keyword>
<keyword evidence="1" id="KW-0472">Membrane</keyword>
<name>A0A062V0U6_9EURY</name>
<keyword evidence="1" id="KW-1133">Transmembrane helix</keyword>
<gene>
    <name evidence="2" type="ORF">ANME2D_03011</name>
</gene>
<proteinExistence type="predicted"/>
<organism evidence="2 3">
    <name type="scientific">Candidatus Methanoperedens nitratireducens</name>
    <dbReference type="NCBI Taxonomy" id="1392998"/>
    <lineage>
        <taxon>Archaea</taxon>
        <taxon>Methanobacteriati</taxon>
        <taxon>Methanobacteriota</taxon>
        <taxon>Stenosarchaea group</taxon>
        <taxon>Methanomicrobia</taxon>
        <taxon>Methanosarcinales</taxon>
        <taxon>ANME-2 cluster</taxon>
        <taxon>Candidatus Methanoperedentaceae</taxon>
        <taxon>Candidatus Methanoperedens</taxon>
    </lineage>
</organism>
<evidence type="ECO:0000313" key="2">
    <source>
        <dbReference type="EMBL" id="KCZ70982.1"/>
    </source>
</evidence>
<dbReference type="EMBL" id="JMIY01000007">
    <property type="protein sequence ID" value="KCZ70982.1"/>
    <property type="molecule type" value="Genomic_DNA"/>
</dbReference>
<feature type="transmembrane region" description="Helical" evidence="1">
    <location>
        <begin position="87"/>
        <end position="112"/>
    </location>
</feature>
<reference evidence="2 3" key="1">
    <citation type="journal article" date="2013" name="Nature">
        <title>Anaerobic oxidation of methane coupled to nitrate reduction in a novel archaeal lineage.</title>
        <authorList>
            <person name="Haroon M.F."/>
            <person name="Hu S."/>
            <person name="Shi Y."/>
            <person name="Imelfort M."/>
            <person name="Keller J."/>
            <person name="Hugenholtz P."/>
            <person name="Yuan Z."/>
            <person name="Tyson G.W."/>
        </authorList>
    </citation>
    <scope>NUCLEOTIDE SEQUENCE [LARGE SCALE GENOMIC DNA]</scope>
    <source>
        <strain evidence="2 3">ANME-2d</strain>
    </source>
</reference>
<evidence type="ECO:0000256" key="1">
    <source>
        <dbReference type="SAM" id="Phobius"/>
    </source>
</evidence>
<keyword evidence="1" id="KW-0812">Transmembrane</keyword>